<proteinExistence type="predicted"/>
<evidence type="ECO:0000313" key="2">
    <source>
        <dbReference type="Proteomes" id="UP000071927"/>
    </source>
</evidence>
<comment type="caution">
    <text evidence="1">The sequence shown here is derived from an EMBL/GenBank/DDBJ whole genome shotgun (WGS) entry which is preliminary data.</text>
</comment>
<evidence type="ECO:0000313" key="1">
    <source>
        <dbReference type="EMBL" id="KXU09414.1"/>
    </source>
</evidence>
<reference evidence="1 2" key="1">
    <citation type="submission" date="2016-01" db="EMBL/GenBank/DDBJ databases">
        <title>Highly variable Streptococcus oralis are common among viridans streptococci isolated from primates.</title>
        <authorList>
            <person name="Denapaite D."/>
            <person name="Rieger M."/>
            <person name="Koendgen S."/>
            <person name="Brueckner R."/>
            <person name="Ochigava I."/>
            <person name="Kappeler P."/>
            <person name="Maetz-Rensing K."/>
            <person name="Leendertz F."/>
            <person name="Hakenbeck R."/>
        </authorList>
    </citation>
    <scope>NUCLEOTIDE SEQUENCE [LARGE SCALE GENOMIC DNA]</scope>
    <source>
        <strain evidence="1 2">DD03</strain>
    </source>
</reference>
<organism evidence="1 2">
    <name type="scientific">Streptococcus gallolyticus</name>
    <dbReference type="NCBI Taxonomy" id="315405"/>
    <lineage>
        <taxon>Bacteria</taxon>
        <taxon>Bacillati</taxon>
        <taxon>Bacillota</taxon>
        <taxon>Bacilli</taxon>
        <taxon>Lactobacillales</taxon>
        <taxon>Streptococcaceae</taxon>
        <taxon>Streptococcus</taxon>
    </lineage>
</organism>
<gene>
    <name evidence="1" type="ORF">SGADD03_00819</name>
</gene>
<name>A0A139R441_9STRE</name>
<dbReference type="PATRIC" id="fig|315405.12.peg.974"/>
<dbReference type="RefSeq" id="WP_155720263.1">
    <property type="nucleotide sequence ID" value="NZ_KQ970571.1"/>
</dbReference>
<dbReference type="AlphaFoldDB" id="A0A139R441"/>
<sequence length="51" mass="5771">MAKLSKINVTWSNQSEFMKLIEDAAQKANAFNEALEALSDFEIEFETNMGD</sequence>
<protein>
    <submittedName>
        <fullName evidence="1">Uncharacterized protein</fullName>
    </submittedName>
</protein>
<dbReference type="EMBL" id="LQXV01000149">
    <property type="protein sequence ID" value="KXU09414.1"/>
    <property type="molecule type" value="Genomic_DNA"/>
</dbReference>
<accession>A0A139R441</accession>
<dbReference type="Proteomes" id="UP000071927">
    <property type="component" value="Unassembled WGS sequence"/>
</dbReference>